<accession>A0ABX9Q382</accession>
<keyword evidence="2" id="KW-1185">Reference proteome</keyword>
<dbReference type="SUPFAM" id="SSF53756">
    <property type="entry name" value="UDP-Glycosyltransferase/glycogen phosphorylase"/>
    <property type="match status" value="1"/>
</dbReference>
<sequence length="51" mass="6368">FRDHPEMTTLLGRKARQRVLDRYTLTRNITQLEELYRQVMQQQRTYLKSWV</sequence>
<reference evidence="1 2" key="1">
    <citation type="submission" date="2018-09" db="EMBL/GenBank/DDBJ databases">
        <authorList>
            <person name="Livingstone P.G."/>
            <person name="Whitworth D.E."/>
        </authorList>
    </citation>
    <scope>NUCLEOTIDE SEQUENCE [LARGE SCALE GENOMIC DNA]</scope>
    <source>
        <strain evidence="1 2">CA031B</strain>
    </source>
</reference>
<organism evidence="1 2">
    <name type="scientific">Corallococcus praedator</name>
    <dbReference type="NCBI Taxonomy" id="2316724"/>
    <lineage>
        <taxon>Bacteria</taxon>
        <taxon>Pseudomonadati</taxon>
        <taxon>Myxococcota</taxon>
        <taxon>Myxococcia</taxon>
        <taxon>Myxococcales</taxon>
        <taxon>Cystobacterineae</taxon>
        <taxon>Myxococcaceae</taxon>
        <taxon>Corallococcus</taxon>
    </lineage>
</organism>
<proteinExistence type="predicted"/>
<feature type="non-terminal residue" evidence="1">
    <location>
        <position position="1"/>
    </location>
</feature>
<comment type="caution">
    <text evidence="1">The sequence shown here is derived from an EMBL/GenBank/DDBJ whole genome shotgun (WGS) entry which is preliminary data.</text>
</comment>
<dbReference type="EMBL" id="RAWI01000813">
    <property type="protein sequence ID" value="RKH87676.1"/>
    <property type="molecule type" value="Genomic_DNA"/>
</dbReference>
<evidence type="ECO:0000313" key="2">
    <source>
        <dbReference type="Proteomes" id="UP000278907"/>
    </source>
</evidence>
<protein>
    <submittedName>
        <fullName evidence="1">Glycosyltransferase family 1 protein</fullName>
    </submittedName>
</protein>
<name>A0ABX9Q382_9BACT</name>
<evidence type="ECO:0000313" key="1">
    <source>
        <dbReference type="EMBL" id="RKH87676.1"/>
    </source>
</evidence>
<gene>
    <name evidence="1" type="ORF">D7Y13_41940</name>
</gene>
<dbReference type="Proteomes" id="UP000278907">
    <property type="component" value="Unassembled WGS sequence"/>
</dbReference>